<dbReference type="GO" id="GO:0004843">
    <property type="term" value="F:cysteine-type deubiquitinase activity"/>
    <property type="evidence" value="ECO:0007669"/>
    <property type="project" value="TreeGrafter"/>
</dbReference>
<protein>
    <submittedName>
        <fullName evidence="2">Uncharacterized protein</fullName>
    </submittedName>
</protein>
<dbReference type="InterPro" id="IPR050704">
    <property type="entry name" value="Peptidase_C85-like"/>
</dbReference>
<evidence type="ECO:0000313" key="3">
    <source>
        <dbReference type="Proteomes" id="UP000287651"/>
    </source>
</evidence>
<evidence type="ECO:0000313" key="2">
    <source>
        <dbReference type="EMBL" id="RRT70692.1"/>
    </source>
</evidence>
<evidence type="ECO:0000256" key="1">
    <source>
        <dbReference type="ARBA" id="ARBA00010407"/>
    </source>
</evidence>
<gene>
    <name evidence="2" type="ORF">B296_00001754</name>
</gene>
<name>A0A427A3A5_ENSVE</name>
<dbReference type="Proteomes" id="UP000287651">
    <property type="component" value="Unassembled WGS sequence"/>
</dbReference>
<sequence>MMLIIVGVENGQEEVSNFCSSPGENSYEGLYSLDVTDEHSAADGEVGRRLNQMVPIPVSLLRLYELIEHKVQGDGNCQCMFLQFRALSDQLYQTPEHHEFVRQQVVDQVVIFLSFWAEVHYNSIYPEGGKYIVFPMSQWETPTLHRLQDK</sequence>
<dbReference type="AlphaFoldDB" id="A0A427A3A5"/>
<comment type="caution">
    <text evidence="2">The sequence shown here is derived from an EMBL/GenBank/DDBJ whole genome shotgun (WGS) entry which is preliminary data.</text>
</comment>
<dbReference type="PANTHER" id="PTHR12419">
    <property type="entry name" value="OTU DOMAIN CONTAINING PROTEIN"/>
    <property type="match status" value="1"/>
</dbReference>
<dbReference type="EMBL" id="AMZH03003933">
    <property type="protein sequence ID" value="RRT70692.1"/>
    <property type="molecule type" value="Genomic_DNA"/>
</dbReference>
<accession>A0A427A3A5</accession>
<comment type="similarity">
    <text evidence="1">Belongs to the peptidase C85 family.</text>
</comment>
<proteinExistence type="inferred from homology"/>
<organism evidence="2 3">
    <name type="scientific">Ensete ventricosum</name>
    <name type="common">Abyssinian banana</name>
    <name type="synonym">Musa ensete</name>
    <dbReference type="NCBI Taxonomy" id="4639"/>
    <lineage>
        <taxon>Eukaryota</taxon>
        <taxon>Viridiplantae</taxon>
        <taxon>Streptophyta</taxon>
        <taxon>Embryophyta</taxon>
        <taxon>Tracheophyta</taxon>
        <taxon>Spermatophyta</taxon>
        <taxon>Magnoliopsida</taxon>
        <taxon>Liliopsida</taxon>
        <taxon>Zingiberales</taxon>
        <taxon>Musaceae</taxon>
        <taxon>Ensete</taxon>
    </lineage>
</organism>
<reference evidence="2 3" key="1">
    <citation type="journal article" date="2014" name="Agronomy (Basel)">
        <title>A Draft Genome Sequence for Ensete ventricosum, the Drought-Tolerant Tree Against Hunger.</title>
        <authorList>
            <person name="Harrison J."/>
            <person name="Moore K.A."/>
            <person name="Paszkiewicz K."/>
            <person name="Jones T."/>
            <person name="Grant M."/>
            <person name="Ambacheew D."/>
            <person name="Muzemil S."/>
            <person name="Studholme D.J."/>
        </authorList>
    </citation>
    <scope>NUCLEOTIDE SEQUENCE [LARGE SCALE GENOMIC DNA]</scope>
</reference>
<dbReference type="PANTHER" id="PTHR12419:SF111">
    <property type="entry name" value="OVARIAN TUMOR DOMAIN-CONTAINING DEUBIQUITINATING ENZYME 9"/>
    <property type="match status" value="1"/>
</dbReference>
<dbReference type="GO" id="GO:0016579">
    <property type="term" value="P:protein deubiquitination"/>
    <property type="evidence" value="ECO:0007669"/>
    <property type="project" value="TreeGrafter"/>
</dbReference>
<dbReference type="Gene3D" id="3.90.70.80">
    <property type="match status" value="1"/>
</dbReference>